<comment type="similarity">
    <text evidence="9">Belongs to the RNA cytidine acetyltransferase family. NAT10 subfamily.</text>
</comment>
<evidence type="ECO:0000256" key="10">
    <source>
        <dbReference type="SAM" id="MobiDB-lite"/>
    </source>
</evidence>
<dbReference type="Gene3D" id="3.40.50.300">
    <property type="entry name" value="P-loop containing nucleotide triphosphate hydrolases"/>
    <property type="match status" value="1"/>
</dbReference>
<dbReference type="Gene3D" id="3.40.630.30">
    <property type="match status" value="1"/>
</dbReference>
<name>A0A7S4LE75_9EUGL</name>
<dbReference type="InterPro" id="IPR027992">
    <property type="entry name" value="tRNA_bind_dom"/>
</dbReference>
<dbReference type="GO" id="GO:0005524">
    <property type="term" value="F:ATP binding"/>
    <property type="evidence" value="ECO:0007669"/>
    <property type="project" value="UniProtKB-UniRule"/>
</dbReference>
<protein>
    <recommendedName>
        <fullName evidence="9">RNA cytidine acetyltransferase</fullName>
        <ecNumber evidence="9">2.3.1.-</ecNumber>
    </recommendedName>
    <alternativeName>
        <fullName evidence="9">18S rRNA cytosine acetyltransferase</fullName>
    </alternativeName>
</protein>
<dbReference type="Pfam" id="PF13718">
    <property type="entry name" value="GNAT_acetyltr_2"/>
    <property type="match status" value="1"/>
</dbReference>
<feature type="domain" description="N-acetyltransferase" evidence="13">
    <location>
        <begin position="547"/>
        <end position="772"/>
    </location>
</feature>
<evidence type="ECO:0000256" key="8">
    <source>
        <dbReference type="ARBA" id="ARBA00023315"/>
    </source>
</evidence>
<comment type="subcellular location">
    <subcellularLocation>
        <location evidence="1 9">Nucleus</location>
        <location evidence="1 9">Nucleolus</location>
    </subcellularLocation>
</comment>
<feature type="region of interest" description="Disordered" evidence="10">
    <location>
        <begin position="967"/>
        <end position="1005"/>
    </location>
</feature>
<dbReference type="InterPro" id="IPR033688">
    <property type="entry name" value="NAT10"/>
</dbReference>
<dbReference type="Gene3D" id="3.40.50.11040">
    <property type="match status" value="1"/>
</dbReference>
<accession>A0A7S4LE75</accession>
<evidence type="ECO:0000256" key="4">
    <source>
        <dbReference type="ARBA" id="ARBA00022694"/>
    </source>
</evidence>
<evidence type="ECO:0000259" key="13">
    <source>
        <dbReference type="Pfam" id="PF13718"/>
    </source>
</evidence>
<comment type="catalytic activity">
    <reaction evidence="9">
        <text>a cytidine in tRNA + acetyl-CoA + ATP + H2O = an N(4)-acetylcytidine in tRNA + ADP + phosphate + CoA + H(+)</text>
        <dbReference type="Rhea" id="RHEA:53876"/>
        <dbReference type="Rhea" id="RHEA-COMP:13670"/>
        <dbReference type="Rhea" id="RHEA-COMP:13671"/>
        <dbReference type="ChEBI" id="CHEBI:15377"/>
        <dbReference type="ChEBI" id="CHEBI:15378"/>
        <dbReference type="ChEBI" id="CHEBI:30616"/>
        <dbReference type="ChEBI" id="CHEBI:43474"/>
        <dbReference type="ChEBI" id="CHEBI:57287"/>
        <dbReference type="ChEBI" id="CHEBI:57288"/>
        <dbReference type="ChEBI" id="CHEBI:74900"/>
        <dbReference type="ChEBI" id="CHEBI:82748"/>
        <dbReference type="ChEBI" id="CHEBI:456216"/>
    </reaction>
</comment>
<dbReference type="InterPro" id="IPR007807">
    <property type="entry name" value="TcmA/NAT10_helicase"/>
</dbReference>
<organism evidence="15">
    <name type="scientific">Eutreptiella gymnastica</name>
    <dbReference type="NCBI Taxonomy" id="73025"/>
    <lineage>
        <taxon>Eukaryota</taxon>
        <taxon>Discoba</taxon>
        <taxon>Euglenozoa</taxon>
        <taxon>Euglenida</taxon>
        <taxon>Spirocuta</taxon>
        <taxon>Euglenophyceae</taxon>
        <taxon>Eutreptiales</taxon>
        <taxon>Eutreptiaceae</taxon>
        <taxon>Eutreptiella</taxon>
    </lineage>
</organism>
<comment type="caution">
    <text evidence="9">Lacks conserved residue(s) required for the propagation of feature annotation.</text>
</comment>
<feature type="binding site" evidence="9">
    <location>
        <position position="745"/>
    </location>
    <ligand>
        <name>acetyl-CoA</name>
        <dbReference type="ChEBI" id="CHEBI:57288"/>
    </ligand>
</feature>
<dbReference type="AlphaFoldDB" id="A0A7S4LE75"/>
<dbReference type="InterPro" id="IPR000182">
    <property type="entry name" value="GNAT_dom"/>
</dbReference>
<dbReference type="GO" id="GO:1904812">
    <property type="term" value="P:rRNA acetylation involved in maturation of SSU-rRNA"/>
    <property type="evidence" value="ECO:0007669"/>
    <property type="project" value="InterPro"/>
</dbReference>
<keyword evidence="8 9" id="KW-0012">Acyltransferase</keyword>
<gene>
    <name evidence="15" type="ORF">EGYM00163_LOCUS34703</name>
</gene>
<evidence type="ECO:0000259" key="11">
    <source>
        <dbReference type="Pfam" id="PF05127"/>
    </source>
</evidence>
<reference evidence="15" key="1">
    <citation type="submission" date="2021-01" db="EMBL/GenBank/DDBJ databases">
        <authorList>
            <person name="Corre E."/>
            <person name="Pelletier E."/>
            <person name="Niang G."/>
            <person name="Scheremetjew M."/>
            <person name="Finn R."/>
            <person name="Kale V."/>
            <person name="Holt S."/>
            <person name="Cochrane G."/>
            <person name="Meng A."/>
            <person name="Brown T."/>
            <person name="Cohen L."/>
        </authorList>
    </citation>
    <scope>NUCLEOTIDE SEQUENCE</scope>
    <source>
        <strain evidence="15">CCMP1594</strain>
    </source>
</reference>
<feature type="domain" description="Possible tRNA binding" evidence="14">
    <location>
        <begin position="782"/>
        <end position="982"/>
    </location>
</feature>
<dbReference type="InterPro" id="IPR032672">
    <property type="entry name" value="TmcA/NAT10/Kre33"/>
</dbReference>
<evidence type="ECO:0000259" key="12">
    <source>
        <dbReference type="Pfam" id="PF08351"/>
    </source>
</evidence>
<dbReference type="EMBL" id="HBJA01100654">
    <property type="protein sequence ID" value="CAE0823501.1"/>
    <property type="molecule type" value="Transcribed_RNA"/>
</dbReference>
<evidence type="ECO:0000256" key="1">
    <source>
        <dbReference type="ARBA" id="ARBA00004604"/>
    </source>
</evidence>
<comment type="catalytic activity">
    <reaction evidence="9">
        <text>a cytidine in 18S rRNA + acetyl-CoA + ATP + H2O = an N(4)-acetylcytidine in 18S rRNA + ADP + phosphate + CoA + H(+)</text>
        <dbReference type="Rhea" id="RHEA:51424"/>
        <dbReference type="Rhea" id="RHEA-COMP:13575"/>
        <dbReference type="Rhea" id="RHEA-COMP:13576"/>
        <dbReference type="ChEBI" id="CHEBI:15377"/>
        <dbReference type="ChEBI" id="CHEBI:15378"/>
        <dbReference type="ChEBI" id="CHEBI:30616"/>
        <dbReference type="ChEBI" id="CHEBI:43474"/>
        <dbReference type="ChEBI" id="CHEBI:57287"/>
        <dbReference type="ChEBI" id="CHEBI:57288"/>
        <dbReference type="ChEBI" id="CHEBI:74900"/>
        <dbReference type="ChEBI" id="CHEBI:82748"/>
        <dbReference type="ChEBI" id="CHEBI:456216"/>
    </reaction>
</comment>
<proteinExistence type="inferred from homology"/>
<feature type="binding site" evidence="9">
    <location>
        <begin position="299"/>
        <end position="308"/>
    </location>
    <ligand>
        <name>ATP</name>
        <dbReference type="ChEBI" id="CHEBI:30616"/>
    </ligand>
</feature>
<evidence type="ECO:0000256" key="5">
    <source>
        <dbReference type="ARBA" id="ARBA00022741"/>
    </source>
</evidence>
<feature type="binding site" evidence="9">
    <location>
        <position position="490"/>
    </location>
    <ligand>
        <name>ATP</name>
        <dbReference type="ChEBI" id="CHEBI:30616"/>
    </ligand>
</feature>
<dbReference type="CDD" id="cd04301">
    <property type="entry name" value="NAT_SF"/>
    <property type="match status" value="1"/>
</dbReference>
<evidence type="ECO:0000256" key="9">
    <source>
        <dbReference type="HAMAP-Rule" id="MF_03211"/>
    </source>
</evidence>
<dbReference type="PANTHER" id="PTHR10925">
    <property type="entry name" value="N-ACETYLTRANSFERASE 10"/>
    <property type="match status" value="1"/>
</dbReference>
<comment type="function">
    <text evidence="9">RNA cytidine acetyltransferase with specificity toward both 18S rRNA and tRNAs. Catalyzes the formation of N(4)-acetylcytidine (ac4C) in 18S rRNA. Required for early nucleolar cleavages of precursor rRNA at sites A0, A1 and A2 during 18S rRNA synthesis. Catalyzes the formation of ac4C in serine and leucine tRNAs. Requires a tRNA-binding adapter protein for full tRNA acetyltransferase activity but not for 18S rRNA acetylation.</text>
</comment>
<feature type="domain" description="TcmA/NAT10 helicase" evidence="11">
    <location>
        <begin position="293"/>
        <end position="508"/>
    </location>
</feature>
<keyword evidence="5 9" id="KW-0547">Nucleotide-binding</keyword>
<feature type="binding site" evidence="9">
    <location>
        <begin position="648"/>
        <end position="650"/>
    </location>
    <ligand>
        <name>acetyl-CoA</name>
        <dbReference type="ChEBI" id="CHEBI:57288"/>
    </ligand>
</feature>
<dbReference type="Pfam" id="PF05127">
    <property type="entry name" value="NAT10_TcmA_helicase"/>
    <property type="match status" value="1"/>
</dbReference>
<keyword evidence="6 9" id="KW-0067">ATP-binding</keyword>
<sequence>MVGLESGAKDKDAAPVLMRKKVDQRVKTLVENGVRTKHRTFFAIIGNKAKDHVASLHYMLKKAGKNTTILWTYKKDLAFHSSAKKKRYKLDKQDKFENISESYETFLQQTEIRYCYYRETYKVLGNTFGMLVIQDFETLTPNLLARTVETVEGGGIVVLLINSMTSLRALYTMTMDIHARYRTAKYVDIVPRFNERFLLSFSDLTHFLSVDDELNVIPFTSNVAKIEPVDSSVHDGFKTEAEKELKSTQDALKDNKIIGPLVKLAATADQARIIMDLMSVVVEKEKSMRTTCIVTAARGRGKSAALGMAVAGAVQQGFANIFVTSPAPENLTAFFFFVVKGLEEMGYADKEDFEIHQSTNKEFNKAVVRINIFKEHRQTIQYISPQDSSFFAQAEMLVVDEAAAIPLPLVEKMFGPYLIFMASTVSGYEGTGRSLSVKLMQKLKAEAANTAGISEDVAKADSKNPRNISKSTAVGGGRQFKHFQLTEPIRYAPRDPVEKWLNTVLCMDTPLKSKQSLCPHPDQCELYYVNRDTLFSYHRVAEDLLQQMMSLYISSHYKNQPNDLQLMSDAPAHHLFVLLPPVDHSTTKMPEPICVIQACEEGAVSVTQMEAHMSEGKRSSGDLVPYAIAQNFQEPSFSKLSGVRIVRIAVSPDYQRMKYGSKALDLLLKYYNGKIMFEDEDAEEGGAFEGDDDAEEFSEGKEVLTKRAQLPHLLQPLAKRRLTENPDYICTSFGVTLPLFEFWQKSGFTPVYVRQAQNDLTGEHTMIMIKACDRNAAMRRDWLPKFQKDFQKRFYSLLNNSLRSMKIDLALSIALDTTQNPNPLMSNQKDVYAANTDAEGRRLVDGTPQLTAKDLDLMGMTVYDVKRLAAYAAHSVEIQVVYDLIPAIAQLYFTKRMVLTPDGNRGVALNISESAVLMGLGLQHKSIHDLATTELDLGTSQTSALIYKVLKSVSEYLQKVLGHAADAADDNMEGSSGAKKKKKLKKKSESEAFDGPPSKVAKTHG</sequence>
<dbReference type="GO" id="GO:0051391">
    <property type="term" value="P:tRNA acetylation"/>
    <property type="evidence" value="ECO:0007669"/>
    <property type="project" value="UniProtKB-UniRule"/>
</dbReference>
<dbReference type="Pfam" id="PF13725">
    <property type="entry name" value="tRNA_bind_2"/>
    <property type="match status" value="1"/>
</dbReference>
<dbReference type="GO" id="GO:0000049">
    <property type="term" value="F:tRNA binding"/>
    <property type="evidence" value="ECO:0007669"/>
    <property type="project" value="TreeGrafter"/>
</dbReference>
<keyword evidence="3 9" id="KW-0808">Transferase</keyword>
<evidence type="ECO:0000256" key="7">
    <source>
        <dbReference type="ARBA" id="ARBA00023242"/>
    </source>
</evidence>
<dbReference type="HAMAP" id="MF_03211">
    <property type="entry name" value="RNA_acetyltr_Nat10"/>
    <property type="match status" value="1"/>
</dbReference>
<dbReference type="PANTHER" id="PTHR10925:SF5">
    <property type="entry name" value="RNA CYTIDINE ACETYLTRANSFERASE"/>
    <property type="match status" value="1"/>
</dbReference>
<evidence type="ECO:0000256" key="6">
    <source>
        <dbReference type="ARBA" id="ARBA00022840"/>
    </source>
</evidence>
<dbReference type="GO" id="GO:0005730">
    <property type="term" value="C:nucleolus"/>
    <property type="evidence" value="ECO:0007669"/>
    <property type="project" value="UniProtKB-SubCell"/>
</dbReference>
<evidence type="ECO:0000259" key="14">
    <source>
        <dbReference type="Pfam" id="PF13725"/>
    </source>
</evidence>
<dbReference type="InterPro" id="IPR027417">
    <property type="entry name" value="P-loop_NTPase"/>
</dbReference>
<feature type="domain" description="TmcA/NAT10 N-terminal" evidence="12">
    <location>
        <begin position="18"/>
        <end position="207"/>
    </location>
</feature>
<evidence type="ECO:0000256" key="3">
    <source>
        <dbReference type="ARBA" id="ARBA00022679"/>
    </source>
</evidence>
<keyword evidence="7 9" id="KW-0539">Nucleus</keyword>
<keyword evidence="4 9" id="KW-0819">tRNA processing</keyword>
<dbReference type="InterPro" id="IPR013562">
    <property type="entry name" value="TmcA/NAT10_N"/>
</dbReference>
<dbReference type="GO" id="GO:0030686">
    <property type="term" value="C:90S preribosome"/>
    <property type="evidence" value="ECO:0007669"/>
    <property type="project" value="TreeGrafter"/>
</dbReference>
<dbReference type="Pfam" id="PF08351">
    <property type="entry name" value="TmcA_N"/>
    <property type="match status" value="1"/>
</dbReference>
<evidence type="ECO:0000256" key="2">
    <source>
        <dbReference type="ARBA" id="ARBA00022552"/>
    </source>
</evidence>
<dbReference type="GO" id="GO:1990883">
    <property type="term" value="F:18S rRNA cytidine N-acetyltransferase activity"/>
    <property type="evidence" value="ECO:0007669"/>
    <property type="project" value="TreeGrafter"/>
</dbReference>
<evidence type="ECO:0000313" key="15">
    <source>
        <dbReference type="EMBL" id="CAE0823501.1"/>
    </source>
</evidence>
<dbReference type="EC" id="2.3.1.-" evidence="9"/>
<keyword evidence="2 9" id="KW-0698">rRNA processing</keyword>